<feature type="region of interest" description="Disordered" evidence="1">
    <location>
        <begin position="282"/>
        <end position="304"/>
    </location>
</feature>
<evidence type="ECO:0000256" key="1">
    <source>
        <dbReference type="SAM" id="MobiDB-lite"/>
    </source>
</evidence>
<reference evidence="3 4" key="1">
    <citation type="submission" date="2015-07" db="EMBL/GenBank/DDBJ databases">
        <title>Comparative genomics of the Sigatoka disease complex on banana suggests a link between parallel evolutionary changes in Pseudocercospora fijiensis and Pseudocercospora eumusae and increased virulence on the banana host.</title>
        <authorList>
            <person name="Chang T.-C."/>
            <person name="Salvucci A."/>
            <person name="Crous P.W."/>
            <person name="Stergiopoulos I."/>
        </authorList>
    </citation>
    <scope>NUCLEOTIDE SEQUENCE [LARGE SCALE GENOMIC DNA]</scope>
    <source>
        <strain evidence="3 4">CBS 116634</strain>
    </source>
</reference>
<feature type="transmembrane region" description="Helical" evidence="2">
    <location>
        <begin position="140"/>
        <end position="164"/>
    </location>
</feature>
<dbReference type="Proteomes" id="UP000073492">
    <property type="component" value="Unassembled WGS sequence"/>
</dbReference>
<evidence type="ECO:0000313" key="3">
    <source>
        <dbReference type="EMBL" id="KXT18341.1"/>
    </source>
</evidence>
<dbReference type="OrthoDB" id="3938193at2759"/>
<keyword evidence="2" id="KW-0812">Transmembrane</keyword>
<feature type="region of interest" description="Disordered" evidence="1">
    <location>
        <begin position="49"/>
        <end position="92"/>
    </location>
</feature>
<organism evidence="3 4">
    <name type="scientific">Pseudocercospora musae</name>
    <dbReference type="NCBI Taxonomy" id="113226"/>
    <lineage>
        <taxon>Eukaryota</taxon>
        <taxon>Fungi</taxon>
        <taxon>Dikarya</taxon>
        <taxon>Ascomycota</taxon>
        <taxon>Pezizomycotina</taxon>
        <taxon>Dothideomycetes</taxon>
        <taxon>Dothideomycetidae</taxon>
        <taxon>Mycosphaerellales</taxon>
        <taxon>Mycosphaerellaceae</taxon>
        <taxon>Pseudocercospora</taxon>
    </lineage>
</organism>
<dbReference type="EMBL" id="LFZO01000008">
    <property type="protein sequence ID" value="KXT18341.1"/>
    <property type="molecule type" value="Genomic_DNA"/>
</dbReference>
<feature type="compositionally biased region" description="Low complexity" evidence="1">
    <location>
        <begin position="78"/>
        <end position="92"/>
    </location>
</feature>
<protein>
    <submittedName>
        <fullName evidence="3">Uncharacterized protein</fullName>
    </submittedName>
</protein>
<sequence length="443" mass="46316">MAAATSSIQSWTGPTVTSTDPGMTSPSLVQTALPQAGTTSLSASVTSSGFLTVPNRSSPSLAPTSIESSRKGEAPMATETVTVTTPPVPMGQTTTIQSTTIGANGIATVFSYTAALRAAGEASATSSTGKPGGGASSGAIAGAAVGAAVGAALIAFLLTFSLCVRKRRTEQRGGVFMTEKPSPAHAWDAFLPQSADDGTIQRSVNALYSQIDMHVENYYSSNAMASISAESRAALQKVDGGTMSTSIEELMRKSTTPLPIIKHCFAYTILSRLSPTAQGEHSLLPPELGRLPPKRIGSKGKGAREDQAMGQAYPYWRMLTAHLLYPRASDAANSLHPHGTEDVARLLRTAFQAWGKDPRSGASASEHVRSVLRTATEAGLLILSQPSTFKFEWDVLDTASAAPGTIASTVVILPAFEKTADERGEPLTQKYVLAKPKVEAISF</sequence>
<keyword evidence="2" id="KW-1133">Transmembrane helix</keyword>
<keyword evidence="4" id="KW-1185">Reference proteome</keyword>
<dbReference type="AlphaFoldDB" id="A0A139IUA8"/>
<accession>A0A139IUA8</accession>
<feature type="compositionally biased region" description="Polar residues" evidence="1">
    <location>
        <begin position="49"/>
        <end position="67"/>
    </location>
</feature>
<comment type="caution">
    <text evidence="3">The sequence shown here is derived from an EMBL/GenBank/DDBJ whole genome shotgun (WGS) entry which is preliminary data.</text>
</comment>
<proteinExistence type="predicted"/>
<name>A0A139IUA8_9PEZI</name>
<gene>
    <name evidence="3" type="ORF">AC579_933</name>
</gene>
<evidence type="ECO:0000256" key="2">
    <source>
        <dbReference type="SAM" id="Phobius"/>
    </source>
</evidence>
<keyword evidence="2" id="KW-0472">Membrane</keyword>
<evidence type="ECO:0000313" key="4">
    <source>
        <dbReference type="Proteomes" id="UP000073492"/>
    </source>
</evidence>
<feature type="region of interest" description="Disordered" evidence="1">
    <location>
        <begin position="1"/>
        <end position="28"/>
    </location>
</feature>